<gene>
    <name evidence="4" type="ORF">HF964_06980</name>
</gene>
<dbReference type="EMBL" id="JAAXPN010000007">
    <property type="protein sequence ID" value="NKZ24536.1"/>
    <property type="molecule type" value="Genomic_DNA"/>
</dbReference>
<dbReference type="RefSeq" id="WP_168722329.1">
    <property type="nucleotide sequence ID" value="NZ_JAAXPN010000007.1"/>
</dbReference>
<name>A0A7X6N2A4_9LACO</name>
<dbReference type="GO" id="GO:0019464">
    <property type="term" value="P:glycine decarboxylation via glycine cleavage system"/>
    <property type="evidence" value="ECO:0007669"/>
    <property type="project" value="InterPro"/>
</dbReference>
<feature type="domain" description="Lipoyl-binding" evidence="3">
    <location>
        <begin position="15"/>
        <end position="97"/>
    </location>
</feature>
<evidence type="ECO:0000256" key="2">
    <source>
        <dbReference type="ARBA" id="ARBA00022823"/>
    </source>
</evidence>
<dbReference type="GO" id="GO:0009249">
    <property type="term" value="P:protein lipoylation"/>
    <property type="evidence" value="ECO:0007669"/>
    <property type="project" value="TreeGrafter"/>
</dbReference>
<comment type="caution">
    <text evidence="4">The sequence shown here is derived from an EMBL/GenBank/DDBJ whole genome shotgun (WGS) entry which is preliminary data.</text>
</comment>
<dbReference type="Gene3D" id="2.40.50.100">
    <property type="match status" value="1"/>
</dbReference>
<comment type="similarity">
    <text evidence="1">Belongs to the GcvH family.</text>
</comment>
<dbReference type="PROSITE" id="PS00189">
    <property type="entry name" value="LIPOYL"/>
    <property type="match status" value="1"/>
</dbReference>
<dbReference type="InterPro" id="IPR002930">
    <property type="entry name" value="GCV_H"/>
</dbReference>
<evidence type="ECO:0000256" key="1">
    <source>
        <dbReference type="ARBA" id="ARBA00009249"/>
    </source>
</evidence>
<dbReference type="SUPFAM" id="SSF51230">
    <property type="entry name" value="Single hybrid motif"/>
    <property type="match status" value="1"/>
</dbReference>
<organism evidence="4 5">
    <name type="scientific">Periweissella fabalis</name>
    <dbReference type="NCBI Taxonomy" id="1070421"/>
    <lineage>
        <taxon>Bacteria</taxon>
        <taxon>Bacillati</taxon>
        <taxon>Bacillota</taxon>
        <taxon>Bacilli</taxon>
        <taxon>Lactobacillales</taxon>
        <taxon>Lactobacillaceae</taxon>
        <taxon>Periweissella</taxon>
    </lineage>
</organism>
<dbReference type="InterPro" id="IPR003016">
    <property type="entry name" value="2-oxoA_DH_lipoyl-BS"/>
</dbReference>
<proteinExistence type="inferred from homology"/>
<dbReference type="CDD" id="cd06848">
    <property type="entry name" value="GCS_H"/>
    <property type="match status" value="1"/>
</dbReference>
<dbReference type="PANTHER" id="PTHR11715">
    <property type="entry name" value="GLYCINE CLEAVAGE SYSTEM H PROTEIN"/>
    <property type="match status" value="1"/>
</dbReference>
<accession>A0A7X6N2A4</accession>
<dbReference type="PANTHER" id="PTHR11715:SF3">
    <property type="entry name" value="GLYCINE CLEAVAGE SYSTEM H PROTEIN-RELATED"/>
    <property type="match status" value="1"/>
</dbReference>
<keyword evidence="2" id="KW-0450">Lipoyl</keyword>
<dbReference type="InterPro" id="IPR011053">
    <property type="entry name" value="Single_hybrid_motif"/>
</dbReference>
<protein>
    <submittedName>
        <fullName evidence="4">Glycine cleavage system protein H</fullName>
    </submittedName>
</protein>
<dbReference type="InterPro" id="IPR000089">
    <property type="entry name" value="Biotin_lipoyl"/>
</dbReference>
<reference evidence="4 5" key="1">
    <citation type="submission" date="2020-04" db="EMBL/GenBank/DDBJ databases">
        <title>MicrobeNet Type strains.</title>
        <authorList>
            <person name="Nicholson A.C."/>
        </authorList>
    </citation>
    <scope>NUCLEOTIDE SEQUENCE [LARGE SCALE GENOMIC DNA]</scope>
    <source>
        <strain evidence="4 5">CCUG 61472</strain>
    </source>
</reference>
<dbReference type="AlphaFoldDB" id="A0A7X6N2A4"/>
<keyword evidence="5" id="KW-1185">Reference proteome</keyword>
<dbReference type="PROSITE" id="PS50968">
    <property type="entry name" value="BIOTINYL_LIPOYL"/>
    <property type="match status" value="1"/>
</dbReference>
<evidence type="ECO:0000313" key="5">
    <source>
        <dbReference type="Proteomes" id="UP000549765"/>
    </source>
</evidence>
<evidence type="ECO:0000313" key="4">
    <source>
        <dbReference type="EMBL" id="NKZ24536.1"/>
    </source>
</evidence>
<dbReference type="InterPro" id="IPR033753">
    <property type="entry name" value="GCV_H/Fam206"/>
</dbReference>
<dbReference type="GO" id="GO:0005737">
    <property type="term" value="C:cytoplasm"/>
    <property type="evidence" value="ECO:0007669"/>
    <property type="project" value="TreeGrafter"/>
</dbReference>
<dbReference type="GO" id="GO:0005960">
    <property type="term" value="C:glycine cleavage complex"/>
    <property type="evidence" value="ECO:0007669"/>
    <property type="project" value="InterPro"/>
</dbReference>
<sequence>MSEKWYWTVEGADGRVRIGLTDQTRTELGDVSFVDLPKIGTVLAIGDALASIEATKAVLDFDTPFAGTVVAVNTVAIDKPSILSNSSQDDNWLVVLKN</sequence>
<dbReference type="Proteomes" id="UP000549765">
    <property type="component" value="Unassembled WGS sequence"/>
</dbReference>
<dbReference type="Pfam" id="PF01597">
    <property type="entry name" value="GCV_H"/>
    <property type="match status" value="1"/>
</dbReference>
<evidence type="ECO:0000259" key="3">
    <source>
        <dbReference type="PROSITE" id="PS50968"/>
    </source>
</evidence>